<evidence type="ECO:0000313" key="14">
    <source>
        <dbReference type="Proteomes" id="UP000186601"/>
    </source>
</evidence>
<proteinExistence type="predicted"/>
<evidence type="ECO:0000256" key="9">
    <source>
        <dbReference type="ARBA" id="ARBA00022989"/>
    </source>
</evidence>
<evidence type="ECO:0000256" key="8">
    <source>
        <dbReference type="ARBA" id="ARBA00022824"/>
    </source>
</evidence>
<keyword evidence="6" id="KW-0808">Transferase</keyword>
<dbReference type="AlphaFoldDB" id="A0A2R6NJV2"/>
<dbReference type="PANTHER" id="PTHR13036">
    <property type="entry name" value="BETA1,4 MANNOSYLTRANSFERASE"/>
    <property type="match status" value="1"/>
</dbReference>
<evidence type="ECO:0000256" key="10">
    <source>
        <dbReference type="ARBA" id="ARBA00023136"/>
    </source>
</evidence>
<dbReference type="STRING" id="98765.A0A2R6NJV2"/>
<evidence type="ECO:0000256" key="1">
    <source>
        <dbReference type="ARBA" id="ARBA00004389"/>
    </source>
</evidence>
<keyword evidence="14" id="KW-1185">Reference proteome</keyword>
<name>A0A2R6NJV2_9APHY</name>
<keyword evidence="8" id="KW-0256">Endoplasmic reticulum</keyword>
<keyword evidence="9 12" id="KW-1133">Transmembrane helix</keyword>
<evidence type="ECO:0000256" key="6">
    <source>
        <dbReference type="ARBA" id="ARBA00022679"/>
    </source>
</evidence>
<comment type="pathway">
    <text evidence="2">Protein modification; protein glycosylation.</text>
</comment>
<comment type="caution">
    <text evidence="13">The sequence shown here is derived from an EMBL/GenBank/DDBJ whole genome shotgun (WGS) entry which is preliminary data.</text>
</comment>
<feature type="transmembrane region" description="Helical" evidence="12">
    <location>
        <begin position="49"/>
        <end position="66"/>
    </location>
</feature>
<evidence type="ECO:0000256" key="11">
    <source>
        <dbReference type="ARBA" id="ARBA00024899"/>
    </source>
</evidence>
<evidence type="ECO:0000256" key="5">
    <source>
        <dbReference type="ARBA" id="ARBA00022676"/>
    </source>
</evidence>
<dbReference type="EC" id="2.4.1.142" evidence="3"/>
<evidence type="ECO:0000256" key="2">
    <source>
        <dbReference type="ARBA" id="ARBA00004922"/>
    </source>
</evidence>
<accession>A0A2R6NJV2</accession>
<dbReference type="InterPro" id="IPR026051">
    <property type="entry name" value="ALG1-like"/>
</dbReference>
<dbReference type="OrthoDB" id="614844at2759"/>
<dbReference type="PANTHER" id="PTHR13036:SF0">
    <property type="entry name" value="CHITOBIOSYLDIPHOSPHODOLICHOL BETA-MANNOSYLTRANSFERASE"/>
    <property type="match status" value="1"/>
</dbReference>
<evidence type="ECO:0000256" key="4">
    <source>
        <dbReference type="ARBA" id="ARBA00015841"/>
    </source>
</evidence>
<keyword evidence="7 12" id="KW-0812">Transmembrane</keyword>
<protein>
    <recommendedName>
        <fullName evidence="4">Chitobiosyldiphosphodolichol beta-mannosyltransferase</fullName>
        <ecNumber evidence="3">2.4.1.142</ecNumber>
    </recommendedName>
</protein>
<dbReference type="Gene3D" id="3.40.50.2000">
    <property type="entry name" value="Glycogen Phosphorylase B"/>
    <property type="match status" value="1"/>
</dbReference>
<dbReference type="GO" id="GO:0005789">
    <property type="term" value="C:endoplasmic reticulum membrane"/>
    <property type="evidence" value="ECO:0007669"/>
    <property type="project" value="UniProtKB-SubCell"/>
</dbReference>
<gene>
    <name evidence="13" type="ORF">PHLCEN_2v11618</name>
</gene>
<dbReference type="GO" id="GO:0004578">
    <property type="term" value="F:chitobiosyldiphosphodolichol beta-mannosyltransferase activity"/>
    <property type="evidence" value="ECO:0007669"/>
    <property type="project" value="UniProtKB-EC"/>
</dbReference>
<evidence type="ECO:0000256" key="3">
    <source>
        <dbReference type="ARBA" id="ARBA00012611"/>
    </source>
</evidence>
<dbReference type="Pfam" id="PF13692">
    <property type="entry name" value="Glyco_trans_1_4"/>
    <property type="match status" value="1"/>
</dbReference>
<dbReference type="SUPFAM" id="SSF53756">
    <property type="entry name" value="UDP-Glycosyltransferase/glycogen phosphorylase"/>
    <property type="match status" value="1"/>
</dbReference>
<keyword evidence="10 12" id="KW-0472">Membrane</keyword>
<dbReference type="Proteomes" id="UP000186601">
    <property type="component" value="Unassembled WGS sequence"/>
</dbReference>
<reference evidence="13 14" key="1">
    <citation type="submission" date="2018-02" db="EMBL/GenBank/DDBJ databases">
        <title>Genome sequence of the basidiomycete white-rot fungus Phlebia centrifuga.</title>
        <authorList>
            <person name="Granchi Z."/>
            <person name="Peng M."/>
            <person name="de Vries R.P."/>
            <person name="Hilden K."/>
            <person name="Makela M.R."/>
            <person name="Grigoriev I."/>
            <person name="Riley R."/>
        </authorList>
    </citation>
    <scope>NUCLEOTIDE SEQUENCE [LARGE SCALE GENOMIC DNA]</scope>
    <source>
        <strain evidence="13 14">FBCC195</strain>
    </source>
</reference>
<sequence>MARRDNWPGVKFTLPPTATVIATLPSDSEESELQENWQYTDELAFMDQIIAAFQLLLTLFLGYFLLRKFLTPAERPLRRSVAILVLGDVGRSPRMMYHAESFANNHFDTYIVGNKGAQPIPSLLTLPQVRLLYLPDPPKSFANLPFIISAPRKIILQVFSILETLLIRIPHPPEFILVQNPPSIPTLALVWLVSWIRGSKVIIDWHNLGYSILALKLGKDHLFVKIAEWFEAYFGRSAYAHLFVTQAMHDFLVKEWDLQGLKLVLHDRPPAHFHRASPQEMHELFLRLTPSFQTPDLLTFLPSSTSPTSTPFTRVLSSPSFSSFSTDIGIETDTPVPSQRPDRPALLLSSTSWTPDEDFSILLKALSLYEQKAIEAEGRLPKVLMVVTGKGPEREKYMNEVGTLQSGAGGTEEGWKYVRCVSMWLEAADYPLLLGSADIGISLHSSSSALDLPMKVVDMFGCGLPVCALNFKCLDELVRDGVNGLVFRDAEQLAAQLESLLTHFPSSPTLASLCASLQRSTPIPPTRSLSSFSYERSDASTPVSASTESPTGETVFGFGRSEEWEWCSWTQNWDRLMRPLVLPGVKSNVDAHI</sequence>
<comment type="subcellular location">
    <subcellularLocation>
        <location evidence="1">Endoplasmic reticulum membrane</location>
        <topology evidence="1">Single-pass membrane protein</topology>
    </subcellularLocation>
</comment>
<organism evidence="13 14">
    <name type="scientific">Hermanssonia centrifuga</name>
    <dbReference type="NCBI Taxonomy" id="98765"/>
    <lineage>
        <taxon>Eukaryota</taxon>
        <taxon>Fungi</taxon>
        <taxon>Dikarya</taxon>
        <taxon>Basidiomycota</taxon>
        <taxon>Agaricomycotina</taxon>
        <taxon>Agaricomycetes</taxon>
        <taxon>Polyporales</taxon>
        <taxon>Meruliaceae</taxon>
        <taxon>Hermanssonia</taxon>
    </lineage>
</organism>
<comment type="function">
    <text evidence="11">Participates in the formation of the lipid-linked precursor oligosaccharide for N-glycosylation. Involved in assembling the dolichol-pyrophosphate-GlcNAc(2)-Man(5) intermediate on the cytoplasmic surface of the ER.</text>
</comment>
<evidence type="ECO:0000256" key="12">
    <source>
        <dbReference type="SAM" id="Phobius"/>
    </source>
</evidence>
<evidence type="ECO:0000256" key="7">
    <source>
        <dbReference type="ARBA" id="ARBA00022692"/>
    </source>
</evidence>
<evidence type="ECO:0000313" key="13">
    <source>
        <dbReference type="EMBL" id="PSR72518.1"/>
    </source>
</evidence>
<dbReference type="EMBL" id="MLYV02001160">
    <property type="protein sequence ID" value="PSR72518.1"/>
    <property type="molecule type" value="Genomic_DNA"/>
</dbReference>
<keyword evidence="5" id="KW-0328">Glycosyltransferase</keyword>